<feature type="transmembrane region" description="Helical" evidence="1">
    <location>
        <begin position="84"/>
        <end position="107"/>
    </location>
</feature>
<keyword evidence="1" id="KW-0472">Membrane</keyword>
<protein>
    <submittedName>
        <fullName evidence="2">Uncharacterized protein</fullName>
    </submittedName>
</protein>
<proteinExistence type="predicted"/>
<keyword evidence="1" id="KW-0812">Transmembrane</keyword>
<feature type="transmembrane region" description="Helical" evidence="1">
    <location>
        <begin position="6"/>
        <end position="24"/>
    </location>
</feature>
<evidence type="ECO:0000256" key="1">
    <source>
        <dbReference type="SAM" id="Phobius"/>
    </source>
</evidence>
<comment type="caution">
    <text evidence="2">The sequence shown here is derived from an EMBL/GenBank/DDBJ whole genome shotgun (WGS) entry which is preliminary data.</text>
</comment>
<dbReference type="AlphaFoldDB" id="A0A5M6IX71"/>
<keyword evidence="1" id="KW-1133">Transmembrane helix</keyword>
<evidence type="ECO:0000313" key="3">
    <source>
        <dbReference type="Proteomes" id="UP000325255"/>
    </source>
</evidence>
<feature type="transmembrane region" description="Helical" evidence="1">
    <location>
        <begin position="113"/>
        <end position="131"/>
    </location>
</feature>
<sequence>MARNTITLIWIAGLVLAVLVYFVGPDRFMFSAFDLINGIWFALLAALRNLSGITFDLVRALAIGLWFVFAVLALLVIRRTGTGHAALLVVSLIFLGLIWHGGGYAGFGAHTRWAAALILVLVAALTMTRRLTHPAARSPLGPPPHP</sequence>
<reference evidence="2 3" key="1">
    <citation type="submission" date="2019-09" db="EMBL/GenBank/DDBJ databases">
        <title>Genome sequence of Rhodovastum atsumiense, a diverse member of the Acetobacteraceae family of non-sulfur purple photosynthetic bacteria.</title>
        <authorList>
            <person name="Meyer T."/>
            <person name="Kyndt J."/>
        </authorList>
    </citation>
    <scope>NUCLEOTIDE SEQUENCE [LARGE SCALE GENOMIC DNA]</scope>
    <source>
        <strain evidence="2 3">DSM 21279</strain>
    </source>
</reference>
<accession>A0A5M6IX71</accession>
<feature type="transmembrane region" description="Helical" evidence="1">
    <location>
        <begin position="57"/>
        <end position="77"/>
    </location>
</feature>
<gene>
    <name evidence="2" type="ORF">F1189_07800</name>
</gene>
<dbReference type="EMBL" id="VWPK01000009">
    <property type="protein sequence ID" value="KAA5612930.1"/>
    <property type="molecule type" value="Genomic_DNA"/>
</dbReference>
<keyword evidence="3" id="KW-1185">Reference proteome</keyword>
<evidence type="ECO:0000313" key="2">
    <source>
        <dbReference type="EMBL" id="KAA5612930.1"/>
    </source>
</evidence>
<dbReference type="Proteomes" id="UP000325255">
    <property type="component" value="Unassembled WGS sequence"/>
</dbReference>
<name>A0A5M6IX71_9PROT</name>
<feature type="transmembrane region" description="Helical" evidence="1">
    <location>
        <begin position="31"/>
        <end position="51"/>
    </location>
</feature>
<organism evidence="2 3">
    <name type="scientific">Rhodovastum atsumiense</name>
    <dbReference type="NCBI Taxonomy" id="504468"/>
    <lineage>
        <taxon>Bacteria</taxon>
        <taxon>Pseudomonadati</taxon>
        <taxon>Pseudomonadota</taxon>
        <taxon>Alphaproteobacteria</taxon>
        <taxon>Acetobacterales</taxon>
        <taxon>Acetobacteraceae</taxon>
        <taxon>Rhodovastum</taxon>
    </lineage>
</organism>
<dbReference type="RefSeq" id="WP_150040158.1">
    <property type="nucleotide sequence ID" value="NZ_OW485601.1"/>
</dbReference>